<dbReference type="EMBL" id="MTKT01003711">
    <property type="protein sequence ID" value="OWM74557.1"/>
    <property type="molecule type" value="Genomic_DNA"/>
</dbReference>
<reference evidence="3 5" key="3">
    <citation type="submission" date="2017-11" db="EMBL/GenBank/DDBJ databases">
        <title>De-novo sequencing of pomegranate (Punica granatum L.) genome.</title>
        <authorList>
            <person name="Akparov Z."/>
            <person name="Amiraslanov A."/>
            <person name="Hajiyeva S."/>
            <person name="Abbasov M."/>
            <person name="Kaur K."/>
            <person name="Hamwieh A."/>
            <person name="Solovyev V."/>
            <person name="Salamov A."/>
            <person name="Braich B."/>
            <person name="Kosarev P."/>
            <person name="Mahmoud A."/>
            <person name="Hajiyev E."/>
            <person name="Babayeva S."/>
            <person name="Izzatullayeva V."/>
            <person name="Mammadov A."/>
            <person name="Mammadov A."/>
            <person name="Sharifova S."/>
            <person name="Ojaghi J."/>
            <person name="Eynullazada K."/>
            <person name="Bayramov B."/>
            <person name="Abdulazimova A."/>
            <person name="Shahmuradov I."/>
        </authorList>
    </citation>
    <scope>NUCLEOTIDE SEQUENCE [LARGE SCALE GENOMIC DNA]</scope>
    <source>
        <strain evidence="3">AG2017</strain>
        <strain evidence="5">cv. AG2017</strain>
        <tissue evidence="3">Leaf</tissue>
    </source>
</reference>
<feature type="compositionally biased region" description="Polar residues" evidence="1">
    <location>
        <begin position="32"/>
        <end position="42"/>
    </location>
</feature>
<dbReference type="Proteomes" id="UP000197138">
    <property type="component" value="Unassembled WGS sequence"/>
</dbReference>
<feature type="compositionally biased region" description="Basic and acidic residues" evidence="1">
    <location>
        <begin position="71"/>
        <end position="88"/>
    </location>
</feature>
<accession>A0A218WNX0</accession>
<sequence>MTIKDTRGPDQDRLSGHGLDPSRDRSLGRTKGAQSRWWSSGRGTKDSNGRIGSNGQRRKEVESNLGARVKKLMEIEEGRRTNQTRDEGSPSDAPAAAMKDLGVLGFWEKGDEEGEYEGCLVGRAQNIMFVGAIIWLFCENRFY</sequence>
<protein>
    <submittedName>
        <fullName evidence="2">Uncharacterized protein</fullName>
    </submittedName>
</protein>
<reference evidence="2" key="2">
    <citation type="submission" date="2017-06" db="EMBL/GenBank/DDBJ databases">
        <title>The pomegranate genome and the genomics of punicalagin biosynthesis.</title>
        <authorList>
            <person name="Xu C."/>
        </authorList>
    </citation>
    <scope>NUCLEOTIDE SEQUENCE [LARGE SCALE GENOMIC DNA]</scope>
    <source>
        <tissue evidence="2">Fresh leaf</tissue>
    </source>
</reference>
<feature type="region of interest" description="Disordered" evidence="1">
    <location>
        <begin position="1"/>
        <end position="95"/>
    </location>
</feature>
<feature type="compositionally biased region" description="Basic and acidic residues" evidence="1">
    <location>
        <begin position="1"/>
        <end position="27"/>
    </location>
</feature>
<dbReference type="AlphaFoldDB" id="A0A218WNX0"/>
<organism evidence="2 4">
    <name type="scientific">Punica granatum</name>
    <name type="common">Pomegranate</name>
    <dbReference type="NCBI Taxonomy" id="22663"/>
    <lineage>
        <taxon>Eukaryota</taxon>
        <taxon>Viridiplantae</taxon>
        <taxon>Streptophyta</taxon>
        <taxon>Embryophyta</taxon>
        <taxon>Tracheophyta</taxon>
        <taxon>Spermatophyta</taxon>
        <taxon>Magnoliopsida</taxon>
        <taxon>eudicotyledons</taxon>
        <taxon>Gunneridae</taxon>
        <taxon>Pentapetalae</taxon>
        <taxon>rosids</taxon>
        <taxon>malvids</taxon>
        <taxon>Myrtales</taxon>
        <taxon>Lythraceae</taxon>
        <taxon>Punica</taxon>
    </lineage>
</organism>
<keyword evidence="5" id="KW-1185">Reference proteome</keyword>
<evidence type="ECO:0000313" key="4">
    <source>
        <dbReference type="Proteomes" id="UP000197138"/>
    </source>
</evidence>
<dbReference type="Proteomes" id="UP000233551">
    <property type="component" value="Unassembled WGS sequence"/>
</dbReference>
<comment type="caution">
    <text evidence="2">The sequence shown here is derived from an EMBL/GenBank/DDBJ whole genome shotgun (WGS) entry which is preliminary data.</text>
</comment>
<evidence type="ECO:0000313" key="3">
    <source>
        <dbReference type="EMBL" id="PKI61506.1"/>
    </source>
</evidence>
<proteinExistence type="predicted"/>
<name>A0A218WNX0_PUNGR</name>
<gene>
    <name evidence="2" type="ORF">CDL15_Pgr005136</name>
    <name evidence="3" type="ORF">CRG98_018090</name>
</gene>
<reference evidence="4" key="1">
    <citation type="journal article" date="2017" name="Plant J.">
        <title>The pomegranate (Punica granatum L.) genome and the genomics of punicalagin biosynthesis.</title>
        <authorList>
            <person name="Qin G."/>
            <person name="Xu C."/>
            <person name="Ming R."/>
            <person name="Tang H."/>
            <person name="Guyot R."/>
            <person name="Kramer E.M."/>
            <person name="Hu Y."/>
            <person name="Yi X."/>
            <person name="Qi Y."/>
            <person name="Xu X."/>
            <person name="Gao Z."/>
            <person name="Pan H."/>
            <person name="Jian J."/>
            <person name="Tian Y."/>
            <person name="Yue Z."/>
            <person name="Xu Y."/>
        </authorList>
    </citation>
    <scope>NUCLEOTIDE SEQUENCE [LARGE SCALE GENOMIC DNA]</scope>
    <source>
        <strain evidence="4">cv. Dabenzi</strain>
    </source>
</reference>
<evidence type="ECO:0000256" key="1">
    <source>
        <dbReference type="SAM" id="MobiDB-lite"/>
    </source>
</evidence>
<evidence type="ECO:0000313" key="5">
    <source>
        <dbReference type="Proteomes" id="UP000233551"/>
    </source>
</evidence>
<evidence type="ECO:0000313" key="2">
    <source>
        <dbReference type="EMBL" id="OWM74557.1"/>
    </source>
</evidence>
<dbReference type="EMBL" id="PGOL01001030">
    <property type="protein sequence ID" value="PKI61506.1"/>
    <property type="molecule type" value="Genomic_DNA"/>
</dbReference>